<dbReference type="AlphaFoldDB" id="A0A838CTG9"/>
<dbReference type="GO" id="GO:0031388">
    <property type="term" value="P:organic acid phosphorylation"/>
    <property type="evidence" value="ECO:0007669"/>
    <property type="project" value="UniProtKB-UniRule"/>
</dbReference>
<dbReference type="Proteomes" id="UP000571017">
    <property type="component" value="Unassembled WGS sequence"/>
</dbReference>
<sequence length="368" mass="38524">MNIVMAPDSFKGSLSALEVAKAMAEGARAANPDVNVTLMPMADGGEGTIDALEKSVSRHFPVTVKSPTGDAVDTNFVTLTYKGREVAVIECARSTGLALVPEHERDQAVLNSFGLGEQMKYAVKAGVRKLVVSLGGSATTDGGTGMLQALGFRLFNEKNEELPNDRNALGEVARIDDRNVLPELVECDVTNPFYGENGAAYVYGPQKGATGEQVLRLDEGLRQFASVVFDQMGVDLQQVEGAGAAGGLGGALAGVLGARMESGFLIVADLVGLEDAIRTADLVLTGEGSLDAQSAHGKVPMSVAKLAESYGIMAVGLAGAVDIAGRYDPLRAVFSVQTGPCALEEALEETNAYGNIRHVSEQVVRMFV</sequence>
<dbReference type="GO" id="GO:0008887">
    <property type="term" value="F:glycerate kinase activity"/>
    <property type="evidence" value="ECO:0007669"/>
    <property type="project" value="UniProtKB-UniRule"/>
</dbReference>
<organism evidence="5 6">
    <name type="scientific">Halobacillus locisalis</name>
    <dbReference type="NCBI Taxonomy" id="220753"/>
    <lineage>
        <taxon>Bacteria</taxon>
        <taxon>Bacillati</taxon>
        <taxon>Bacillota</taxon>
        <taxon>Bacilli</taxon>
        <taxon>Bacillales</taxon>
        <taxon>Bacillaceae</taxon>
        <taxon>Halobacillus</taxon>
    </lineage>
</organism>
<dbReference type="InterPro" id="IPR018193">
    <property type="entry name" value="Glyc_kinase_flavodox-like_fold"/>
</dbReference>
<accession>A0A838CTG9</accession>
<dbReference type="Gene3D" id="3.90.1510.10">
    <property type="entry name" value="Glycerate kinase, domain 2"/>
    <property type="match status" value="1"/>
</dbReference>
<keyword evidence="2 4" id="KW-0808">Transferase</keyword>
<dbReference type="SUPFAM" id="SSF110738">
    <property type="entry name" value="Glycerate kinase I"/>
    <property type="match status" value="1"/>
</dbReference>
<dbReference type="EMBL" id="JACEFG010000002">
    <property type="protein sequence ID" value="MBA2175442.1"/>
    <property type="molecule type" value="Genomic_DNA"/>
</dbReference>
<evidence type="ECO:0000256" key="3">
    <source>
        <dbReference type="ARBA" id="ARBA00022777"/>
    </source>
</evidence>
<keyword evidence="3 4" id="KW-0418">Kinase</keyword>
<evidence type="ECO:0000313" key="5">
    <source>
        <dbReference type="EMBL" id="MBA2175442.1"/>
    </source>
</evidence>
<gene>
    <name evidence="5" type="ORF">H0266_11100</name>
</gene>
<comment type="caution">
    <text evidence="5">The sequence shown here is derived from an EMBL/GenBank/DDBJ whole genome shotgun (WGS) entry which is preliminary data.</text>
</comment>
<comment type="similarity">
    <text evidence="1 4">Belongs to the glycerate kinase type-1 family.</text>
</comment>
<evidence type="ECO:0000256" key="2">
    <source>
        <dbReference type="ARBA" id="ARBA00022679"/>
    </source>
</evidence>
<keyword evidence="6" id="KW-1185">Reference proteome</keyword>
<dbReference type="RefSeq" id="WP_181472453.1">
    <property type="nucleotide sequence ID" value="NZ_JACEFG010000002.1"/>
</dbReference>
<dbReference type="Gene3D" id="3.40.50.10350">
    <property type="entry name" value="Glycerate kinase, domain 1"/>
    <property type="match status" value="1"/>
</dbReference>
<protein>
    <submittedName>
        <fullName evidence="5">Glycerate kinase</fullName>
    </submittedName>
</protein>
<dbReference type="PANTHER" id="PTHR21599:SF0">
    <property type="entry name" value="GLYCERATE KINASE"/>
    <property type="match status" value="1"/>
</dbReference>
<dbReference type="PANTHER" id="PTHR21599">
    <property type="entry name" value="GLYCERATE KINASE"/>
    <property type="match status" value="1"/>
</dbReference>
<evidence type="ECO:0000256" key="1">
    <source>
        <dbReference type="ARBA" id="ARBA00006284"/>
    </source>
</evidence>
<proteinExistence type="inferred from homology"/>
<dbReference type="NCBIfam" id="TIGR00045">
    <property type="entry name" value="glycerate kinase"/>
    <property type="match status" value="1"/>
</dbReference>
<name>A0A838CTG9_9BACI</name>
<dbReference type="PIRSF" id="PIRSF006078">
    <property type="entry name" value="GlxK"/>
    <property type="match status" value="1"/>
</dbReference>
<dbReference type="InterPro" id="IPR036129">
    <property type="entry name" value="Glycerate_kinase_sf"/>
</dbReference>
<evidence type="ECO:0000313" key="6">
    <source>
        <dbReference type="Proteomes" id="UP000571017"/>
    </source>
</evidence>
<dbReference type="InterPro" id="IPR018197">
    <property type="entry name" value="Glycerate_kinase_RE-like"/>
</dbReference>
<reference evidence="5 6" key="1">
    <citation type="journal article" date="2004" name="Extremophiles">
        <title>Halobacillus locisalis sp. nov., a halophilic bacterium isolated from a marine solar saltern of the Yellow Sea in Korea.</title>
        <authorList>
            <person name="Yoon J.H."/>
            <person name="Kang K.H."/>
            <person name="Oh T.K."/>
            <person name="Park Y.H."/>
        </authorList>
    </citation>
    <scope>NUCLEOTIDE SEQUENCE [LARGE SCALE GENOMIC DNA]</scope>
    <source>
        <strain evidence="5 6">KCTC 3788</strain>
    </source>
</reference>
<dbReference type="Pfam" id="PF02595">
    <property type="entry name" value="Gly_kinase"/>
    <property type="match status" value="1"/>
</dbReference>
<evidence type="ECO:0000256" key="4">
    <source>
        <dbReference type="PIRNR" id="PIRNR006078"/>
    </source>
</evidence>
<dbReference type="InterPro" id="IPR004381">
    <property type="entry name" value="Glycerate_kinase"/>
</dbReference>